<dbReference type="EMBL" id="CP146203">
    <property type="protein sequence ID" value="XBH20724.1"/>
    <property type="molecule type" value="Genomic_DNA"/>
</dbReference>
<accession>A0AAU7DTR9</accession>
<keyword evidence="2" id="KW-0812">Transmembrane</keyword>
<feature type="compositionally biased region" description="Basic and acidic residues" evidence="1">
    <location>
        <begin position="78"/>
        <end position="90"/>
    </location>
</feature>
<dbReference type="InterPro" id="IPR025323">
    <property type="entry name" value="DUF4229"/>
</dbReference>
<evidence type="ECO:0000256" key="1">
    <source>
        <dbReference type="SAM" id="MobiDB-lite"/>
    </source>
</evidence>
<sequence length="90" mass="10003">MPLLTYSLYRVLLIVGAGAILYAFGARSLTLAILAIFVGMLVSYLVLKGPRDKAAVYLAERKAHRERTGEQFSADIEADARAEDQQHYDE</sequence>
<protein>
    <submittedName>
        <fullName evidence="3">DUF4229 domain-containing protein</fullName>
    </submittedName>
</protein>
<evidence type="ECO:0000313" key="3">
    <source>
        <dbReference type="EMBL" id="XBH20724.1"/>
    </source>
</evidence>
<evidence type="ECO:0000256" key="2">
    <source>
        <dbReference type="SAM" id="Phobius"/>
    </source>
</evidence>
<reference evidence="3" key="1">
    <citation type="submission" date="2024-02" db="EMBL/GenBank/DDBJ databases">
        <title>Tomenella chthoni gen. nov. sp. nov., a member of the family Jonesiaceae isolated from bat guano.</title>
        <authorList>
            <person name="Miller S.L."/>
            <person name="King J."/>
            <person name="Sankaranarayanan K."/>
            <person name="Lawson P.A."/>
        </authorList>
    </citation>
    <scope>NUCLEOTIDE SEQUENCE</scope>
    <source>
        <strain evidence="3">BS-20</strain>
    </source>
</reference>
<feature type="transmembrane region" description="Helical" evidence="2">
    <location>
        <begin position="7"/>
        <end position="24"/>
    </location>
</feature>
<keyword evidence="2" id="KW-1133">Transmembrane helix</keyword>
<dbReference type="AlphaFoldDB" id="A0AAU7DTR9"/>
<organism evidence="3">
    <name type="scientific">Jonesiaceae bacterium BS-20</name>
    <dbReference type="NCBI Taxonomy" id="3120821"/>
    <lineage>
        <taxon>Bacteria</taxon>
        <taxon>Bacillati</taxon>
        <taxon>Actinomycetota</taxon>
        <taxon>Actinomycetes</taxon>
        <taxon>Micrococcales</taxon>
        <taxon>Jonesiaceae</taxon>
    </lineage>
</organism>
<gene>
    <name evidence="3" type="ORF">V5R04_10850</name>
</gene>
<name>A0AAU7DTR9_9MICO</name>
<keyword evidence="2" id="KW-0472">Membrane</keyword>
<feature type="region of interest" description="Disordered" evidence="1">
    <location>
        <begin position="62"/>
        <end position="90"/>
    </location>
</feature>
<feature type="transmembrane region" description="Helical" evidence="2">
    <location>
        <begin position="30"/>
        <end position="47"/>
    </location>
</feature>
<dbReference type="Pfam" id="PF14012">
    <property type="entry name" value="DUF4229"/>
    <property type="match status" value="1"/>
</dbReference>
<proteinExistence type="predicted"/>